<evidence type="ECO:0000313" key="1">
    <source>
        <dbReference type="EMBL" id="HIR92259.1"/>
    </source>
</evidence>
<name>A0A9D1JEU8_9FIRM</name>
<protein>
    <submittedName>
        <fullName evidence="1">Uncharacterized protein</fullName>
    </submittedName>
</protein>
<organism evidence="1 2">
    <name type="scientific">Candidatus Egerieimonas intestinavium</name>
    <dbReference type="NCBI Taxonomy" id="2840777"/>
    <lineage>
        <taxon>Bacteria</taxon>
        <taxon>Bacillati</taxon>
        <taxon>Bacillota</taxon>
        <taxon>Clostridia</taxon>
        <taxon>Lachnospirales</taxon>
        <taxon>Lachnospiraceae</taxon>
        <taxon>Lachnospiraceae incertae sedis</taxon>
        <taxon>Candidatus Egerieimonas</taxon>
    </lineage>
</organism>
<comment type="caution">
    <text evidence="1">The sequence shown here is derived from an EMBL/GenBank/DDBJ whole genome shotgun (WGS) entry which is preliminary data.</text>
</comment>
<proteinExistence type="predicted"/>
<dbReference type="Proteomes" id="UP000886841">
    <property type="component" value="Unassembled WGS sequence"/>
</dbReference>
<reference evidence="1" key="2">
    <citation type="journal article" date="2021" name="PeerJ">
        <title>Extensive microbial diversity within the chicken gut microbiome revealed by metagenomics and culture.</title>
        <authorList>
            <person name="Gilroy R."/>
            <person name="Ravi A."/>
            <person name="Getino M."/>
            <person name="Pursley I."/>
            <person name="Horton D.L."/>
            <person name="Alikhan N.F."/>
            <person name="Baker D."/>
            <person name="Gharbi K."/>
            <person name="Hall N."/>
            <person name="Watson M."/>
            <person name="Adriaenssens E.M."/>
            <person name="Foster-Nyarko E."/>
            <person name="Jarju S."/>
            <person name="Secka A."/>
            <person name="Antonio M."/>
            <person name="Oren A."/>
            <person name="Chaudhuri R.R."/>
            <person name="La Ragione R."/>
            <person name="Hildebrand F."/>
            <person name="Pallen M.J."/>
        </authorList>
    </citation>
    <scope>NUCLEOTIDE SEQUENCE</scope>
    <source>
        <strain evidence="1">ChiSxjej1B13-7041</strain>
    </source>
</reference>
<dbReference type="AlphaFoldDB" id="A0A9D1JEU8"/>
<dbReference type="EMBL" id="DVHU01000020">
    <property type="protein sequence ID" value="HIR92259.1"/>
    <property type="molecule type" value="Genomic_DNA"/>
</dbReference>
<reference evidence="1" key="1">
    <citation type="submission" date="2020-10" db="EMBL/GenBank/DDBJ databases">
        <authorList>
            <person name="Gilroy R."/>
        </authorList>
    </citation>
    <scope>NUCLEOTIDE SEQUENCE</scope>
    <source>
        <strain evidence="1">ChiSxjej1B13-7041</strain>
    </source>
</reference>
<gene>
    <name evidence="1" type="ORF">IAB98_02400</name>
</gene>
<accession>A0A9D1JEU8</accession>
<sequence length="226" mass="26073">MSVKRKKYYYRIRAEAFWSTAACVLLLFAGVFFKDDIYERWLHSGGTENVAIEKMKSGLKCVGTCYLCGNSDDSLMDHYRKRDSIGLISINDWYVLDFRLDTSEAEEGDGSCASGNTGEIMYSLNNNFSGEMAAVEVILPEDYDLKKEKIQNSLCQQCLDKVVESLEVHKWKNERKKAVPLCLMDFQTLEIYSVQDWHKGCLIGDYWVDIKTEENQIEINAYKVRE</sequence>
<evidence type="ECO:0000313" key="2">
    <source>
        <dbReference type="Proteomes" id="UP000886841"/>
    </source>
</evidence>